<gene>
    <name evidence="2" type="ORF">T4D_2267</name>
</gene>
<sequence length="131" mass="14745">MSIKTVGQSLKINKSKSFKKDADADDTKQTGSQTFCILLLISNKATCHALHTNAKHETNINWRRPLVRIPLLGDLPVCALLQSVQINVQCNNIRHKLTAVKVQRMEHGKPENVFNTKQSPDSTEQNKKTKK</sequence>
<dbReference type="AlphaFoldDB" id="A0A0V1F944"/>
<dbReference type="EMBL" id="JYDT01000168">
    <property type="protein sequence ID" value="KRY82583.1"/>
    <property type="molecule type" value="Genomic_DNA"/>
</dbReference>
<dbReference type="OrthoDB" id="5920748at2759"/>
<feature type="compositionally biased region" description="Polar residues" evidence="1">
    <location>
        <begin position="113"/>
        <end position="123"/>
    </location>
</feature>
<comment type="caution">
    <text evidence="2">The sequence shown here is derived from an EMBL/GenBank/DDBJ whole genome shotgun (WGS) entry which is preliminary data.</text>
</comment>
<keyword evidence="3" id="KW-1185">Reference proteome</keyword>
<evidence type="ECO:0000256" key="1">
    <source>
        <dbReference type="SAM" id="MobiDB-lite"/>
    </source>
</evidence>
<proteinExistence type="predicted"/>
<name>A0A0V1F944_TRIPS</name>
<feature type="non-terminal residue" evidence="2">
    <location>
        <position position="131"/>
    </location>
</feature>
<organism evidence="2 3">
    <name type="scientific">Trichinella pseudospiralis</name>
    <name type="common">Parasitic roundworm</name>
    <dbReference type="NCBI Taxonomy" id="6337"/>
    <lineage>
        <taxon>Eukaryota</taxon>
        <taxon>Metazoa</taxon>
        <taxon>Ecdysozoa</taxon>
        <taxon>Nematoda</taxon>
        <taxon>Enoplea</taxon>
        <taxon>Dorylaimia</taxon>
        <taxon>Trichinellida</taxon>
        <taxon>Trichinellidae</taxon>
        <taxon>Trichinella</taxon>
    </lineage>
</organism>
<reference evidence="2 3" key="1">
    <citation type="submission" date="2015-01" db="EMBL/GenBank/DDBJ databases">
        <title>Evolution of Trichinella species and genotypes.</title>
        <authorList>
            <person name="Korhonen P.K."/>
            <person name="Edoardo P."/>
            <person name="Giuseppe L.R."/>
            <person name="Gasser R.B."/>
        </authorList>
    </citation>
    <scope>NUCLEOTIDE SEQUENCE [LARGE SCALE GENOMIC DNA]</scope>
    <source>
        <strain evidence="2">ISS470</strain>
    </source>
</reference>
<dbReference type="Proteomes" id="UP000054995">
    <property type="component" value="Unassembled WGS sequence"/>
</dbReference>
<protein>
    <submittedName>
        <fullName evidence="2">Uncharacterized protein</fullName>
    </submittedName>
</protein>
<accession>A0A0V1F944</accession>
<evidence type="ECO:0000313" key="2">
    <source>
        <dbReference type="EMBL" id="KRY82583.1"/>
    </source>
</evidence>
<evidence type="ECO:0000313" key="3">
    <source>
        <dbReference type="Proteomes" id="UP000054995"/>
    </source>
</evidence>
<feature type="region of interest" description="Disordered" evidence="1">
    <location>
        <begin position="104"/>
        <end position="131"/>
    </location>
</feature>